<organism evidence="2 3">
    <name type="scientific">Gossypium australe</name>
    <dbReference type="NCBI Taxonomy" id="47621"/>
    <lineage>
        <taxon>Eukaryota</taxon>
        <taxon>Viridiplantae</taxon>
        <taxon>Streptophyta</taxon>
        <taxon>Embryophyta</taxon>
        <taxon>Tracheophyta</taxon>
        <taxon>Spermatophyta</taxon>
        <taxon>Magnoliopsida</taxon>
        <taxon>eudicotyledons</taxon>
        <taxon>Gunneridae</taxon>
        <taxon>Pentapetalae</taxon>
        <taxon>rosids</taxon>
        <taxon>malvids</taxon>
        <taxon>Malvales</taxon>
        <taxon>Malvaceae</taxon>
        <taxon>Malvoideae</taxon>
        <taxon>Gossypium</taxon>
    </lineage>
</organism>
<keyword evidence="3" id="KW-1185">Reference proteome</keyword>
<proteinExistence type="predicted"/>
<evidence type="ECO:0000313" key="2">
    <source>
        <dbReference type="EMBL" id="KAA3484904.1"/>
    </source>
</evidence>
<name>A0A5B6WUZ3_9ROSI</name>
<evidence type="ECO:0000256" key="1">
    <source>
        <dbReference type="SAM" id="MobiDB-lite"/>
    </source>
</evidence>
<feature type="compositionally biased region" description="Basic and acidic residues" evidence="1">
    <location>
        <begin position="29"/>
        <end position="50"/>
    </location>
</feature>
<comment type="caution">
    <text evidence="2">The sequence shown here is derived from an EMBL/GenBank/DDBJ whole genome shotgun (WGS) entry which is preliminary data.</text>
</comment>
<dbReference type="Proteomes" id="UP000325315">
    <property type="component" value="Unassembled WGS sequence"/>
</dbReference>
<protein>
    <submittedName>
        <fullName evidence="2">Bromodomain-containing protein 2-like</fullName>
    </submittedName>
</protein>
<feature type="region of interest" description="Disordered" evidence="1">
    <location>
        <begin position="14"/>
        <end position="50"/>
    </location>
</feature>
<dbReference type="AlphaFoldDB" id="A0A5B6WUZ3"/>
<reference evidence="3" key="1">
    <citation type="journal article" date="2019" name="Plant Biotechnol. J.">
        <title>Genome sequencing of the Australian wild diploid species Gossypium australe highlights disease resistance and delayed gland morphogenesis.</title>
        <authorList>
            <person name="Cai Y."/>
            <person name="Cai X."/>
            <person name="Wang Q."/>
            <person name="Wang P."/>
            <person name="Zhang Y."/>
            <person name="Cai C."/>
            <person name="Xu Y."/>
            <person name="Wang K."/>
            <person name="Zhou Z."/>
            <person name="Wang C."/>
            <person name="Geng S."/>
            <person name="Li B."/>
            <person name="Dong Q."/>
            <person name="Hou Y."/>
            <person name="Wang H."/>
            <person name="Ai P."/>
            <person name="Liu Z."/>
            <person name="Yi F."/>
            <person name="Sun M."/>
            <person name="An G."/>
            <person name="Cheng J."/>
            <person name="Zhang Y."/>
            <person name="Shi Q."/>
            <person name="Xie Y."/>
            <person name="Shi X."/>
            <person name="Chang Y."/>
            <person name="Huang F."/>
            <person name="Chen Y."/>
            <person name="Hong S."/>
            <person name="Mi L."/>
            <person name="Sun Q."/>
            <person name="Zhang L."/>
            <person name="Zhou B."/>
            <person name="Peng R."/>
            <person name="Zhang X."/>
            <person name="Liu F."/>
        </authorList>
    </citation>
    <scope>NUCLEOTIDE SEQUENCE [LARGE SCALE GENOMIC DNA]</scope>
    <source>
        <strain evidence="3">cv. PA1801</strain>
    </source>
</reference>
<dbReference type="EMBL" id="SMMG02000002">
    <property type="protein sequence ID" value="KAA3484904.1"/>
    <property type="molecule type" value="Genomic_DNA"/>
</dbReference>
<accession>A0A5B6WUZ3</accession>
<gene>
    <name evidence="2" type="ORF">EPI10_006958</name>
</gene>
<evidence type="ECO:0000313" key="3">
    <source>
        <dbReference type="Proteomes" id="UP000325315"/>
    </source>
</evidence>
<sequence>MTIEQVKAIVLSSGKVLSSSNNHTDEEDGKGAKDLQDKIPQNDDAKPASEKVVKSIAKPKAEQNIEHVLTRVPFPSRLKDK</sequence>